<dbReference type="OrthoDB" id="5700253at2"/>
<sequence>MAGPRASLRSLALAAALGAGGMGLAMGLAMGPGRDDAARCPRATPAAADAAGMPRTAPAPTGAVFVPAGAAAVATRTGARADVPPPGPADPGRDAERALKSLLAPPAGAADIRGKLAAFLDRHRDRDGVAVASRGVFELADNPVLLPDTAIAALYLEREEPDIRRVLAQVASMRGDNRWIELHVAETALGLHASEAAQRQQALVELARTRHAAAADLALPMLADHDTGVVLDALLALRVTGNQRHAQAVSHLRGHPDEAVRWLARDVAAELRMLSGQARTRVAGGDLMAELPALPAPAIACGRAGHG</sequence>
<dbReference type="Proteomes" id="UP000315949">
    <property type="component" value="Unassembled WGS sequence"/>
</dbReference>
<proteinExistence type="predicted"/>
<dbReference type="RefSeq" id="WP_146312219.1">
    <property type="nucleotide sequence ID" value="NZ_VOHE01000003.1"/>
</dbReference>
<gene>
    <name evidence="1" type="ORF">FQY79_07265</name>
</gene>
<organism evidence="1 2">
    <name type="scientific">Luteimonas wenzhouensis</name>
    <dbReference type="NCBI Taxonomy" id="2599615"/>
    <lineage>
        <taxon>Bacteria</taxon>
        <taxon>Pseudomonadati</taxon>
        <taxon>Pseudomonadota</taxon>
        <taxon>Gammaproteobacteria</taxon>
        <taxon>Lysobacterales</taxon>
        <taxon>Lysobacteraceae</taxon>
        <taxon>Luteimonas</taxon>
    </lineage>
</organism>
<evidence type="ECO:0000313" key="2">
    <source>
        <dbReference type="Proteomes" id="UP000315949"/>
    </source>
</evidence>
<evidence type="ECO:0000313" key="1">
    <source>
        <dbReference type="EMBL" id="TWT19636.1"/>
    </source>
</evidence>
<evidence type="ECO:0008006" key="3">
    <source>
        <dbReference type="Google" id="ProtNLM"/>
    </source>
</evidence>
<reference evidence="1 2" key="1">
    <citation type="submission" date="2019-07" db="EMBL/GenBank/DDBJ databases">
        <title>Luteimonas sp. YD-1 nov., isolated from acidic soil.</title>
        <authorList>
            <person name="Zhou J."/>
        </authorList>
    </citation>
    <scope>NUCLEOTIDE SEQUENCE [LARGE SCALE GENOMIC DNA]</scope>
    <source>
        <strain evidence="1 2">YD-1</strain>
    </source>
</reference>
<comment type="caution">
    <text evidence="1">The sequence shown here is derived from an EMBL/GenBank/DDBJ whole genome shotgun (WGS) entry which is preliminary data.</text>
</comment>
<keyword evidence="2" id="KW-1185">Reference proteome</keyword>
<dbReference type="EMBL" id="VOHE01000003">
    <property type="protein sequence ID" value="TWT19636.1"/>
    <property type="molecule type" value="Genomic_DNA"/>
</dbReference>
<protein>
    <recommendedName>
        <fullName evidence="3">HEAT repeat domain-containing protein</fullName>
    </recommendedName>
</protein>
<dbReference type="AlphaFoldDB" id="A0A5C5U115"/>
<name>A0A5C5U115_9GAMM</name>
<accession>A0A5C5U115</accession>